<accession>A0A1R3HN54</accession>
<gene>
    <name evidence="2" type="ORF">COLO4_28041</name>
</gene>
<evidence type="ECO:0000313" key="2">
    <source>
        <dbReference type="EMBL" id="OMO71775.1"/>
    </source>
</evidence>
<reference evidence="3" key="1">
    <citation type="submission" date="2013-09" db="EMBL/GenBank/DDBJ databases">
        <title>Corchorus olitorius genome sequencing.</title>
        <authorList>
            <person name="Alam M."/>
            <person name="Haque M.S."/>
            <person name="Islam M.S."/>
            <person name="Emdad E.M."/>
            <person name="Islam M.M."/>
            <person name="Ahmed B."/>
            <person name="Halim A."/>
            <person name="Hossen Q.M.M."/>
            <person name="Hossain M.Z."/>
            <person name="Ahmed R."/>
            <person name="Khan M.M."/>
            <person name="Islam R."/>
            <person name="Rashid M.M."/>
            <person name="Khan S.A."/>
            <person name="Rahman M.S."/>
            <person name="Alam M."/>
            <person name="Yahiya A.S."/>
            <person name="Khan M.S."/>
            <person name="Azam M.S."/>
            <person name="Haque T."/>
            <person name="Lashkar M.Z.H."/>
            <person name="Akhand A.I."/>
            <person name="Morshed G."/>
            <person name="Roy S."/>
            <person name="Uddin K.S."/>
            <person name="Rabeya T."/>
            <person name="Hossain A.S."/>
            <person name="Chowdhury A."/>
            <person name="Snigdha A.R."/>
            <person name="Mortoza M.S."/>
            <person name="Matin S.A."/>
            <person name="Hoque S.M.E."/>
            <person name="Islam M.K."/>
            <person name="Roy D.K."/>
            <person name="Haider R."/>
            <person name="Moosa M.M."/>
            <person name="Elias S.M."/>
            <person name="Hasan A.M."/>
            <person name="Jahan S."/>
            <person name="Shafiuddin M."/>
            <person name="Mahmood N."/>
            <person name="Shommy N.S."/>
        </authorList>
    </citation>
    <scope>NUCLEOTIDE SEQUENCE [LARGE SCALE GENOMIC DNA]</scope>
    <source>
        <strain evidence="3">cv. O-4</strain>
    </source>
</reference>
<sequence>MEQSPKPESLLGTGRPTYTQSCNDGHVGWR</sequence>
<feature type="region of interest" description="Disordered" evidence="1">
    <location>
        <begin position="1"/>
        <end position="30"/>
    </location>
</feature>
<dbReference type="AlphaFoldDB" id="A0A1R3HN54"/>
<organism evidence="2 3">
    <name type="scientific">Corchorus olitorius</name>
    <dbReference type="NCBI Taxonomy" id="93759"/>
    <lineage>
        <taxon>Eukaryota</taxon>
        <taxon>Viridiplantae</taxon>
        <taxon>Streptophyta</taxon>
        <taxon>Embryophyta</taxon>
        <taxon>Tracheophyta</taxon>
        <taxon>Spermatophyta</taxon>
        <taxon>Magnoliopsida</taxon>
        <taxon>eudicotyledons</taxon>
        <taxon>Gunneridae</taxon>
        <taxon>Pentapetalae</taxon>
        <taxon>rosids</taxon>
        <taxon>malvids</taxon>
        <taxon>Malvales</taxon>
        <taxon>Malvaceae</taxon>
        <taxon>Grewioideae</taxon>
        <taxon>Apeibeae</taxon>
        <taxon>Corchorus</taxon>
    </lineage>
</organism>
<protein>
    <submittedName>
        <fullName evidence="2">Uncharacterized protein</fullName>
    </submittedName>
</protein>
<keyword evidence="3" id="KW-1185">Reference proteome</keyword>
<proteinExistence type="predicted"/>
<dbReference type="EMBL" id="AWUE01019739">
    <property type="protein sequence ID" value="OMO71775.1"/>
    <property type="molecule type" value="Genomic_DNA"/>
</dbReference>
<name>A0A1R3HN54_9ROSI</name>
<dbReference type="Proteomes" id="UP000187203">
    <property type="component" value="Unassembled WGS sequence"/>
</dbReference>
<evidence type="ECO:0000313" key="3">
    <source>
        <dbReference type="Proteomes" id="UP000187203"/>
    </source>
</evidence>
<evidence type="ECO:0000256" key="1">
    <source>
        <dbReference type="SAM" id="MobiDB-lite"/>
    </source>
</evidence>
<comment type="caution">
    <text evidence="2">The sequence shown here is derived from an EMBL/GenBank/DDBJ whole genome shotgun (WGS) entry which is preliminary data.</text>
</comment>